<reference evidence="8" key="1">
    <citation type="journal article" date="2014" name="Int. J. Syst. Evol. Microbiol.">
        <title>Complete genome sequence of Corynebacterium casei LMG S-19264T (=DSM 44701T), isolated from a smear-ripened cheese.</title>
        <authorList>
            <consortium name="US DOE Joint Genome Institute (JGI-PGF)"/>
            <person name="Walter F."/>
            <person name="Albersmeier A."/>
            <person name="Kalinowski J."/>
            <person name="Ruckert C."/>
        </authorList>
    </citation>
    <scope>NUCLEOTIDE SEQUENCE</scope>
    <source>
        <strain evidence="8">CGMCC 1.15425</strain>
    </source>
</reference>
<dbReference type="Pfam" id="PF21293">
    <property type="entry name" value="RNAseD_HRDC_C"/>
    <property type="match status" value="1"/>
</dbReference>
<dbReference type="EC" id="3.1.13.5" evidence="6"/>
<dbReference type="Gene3D" id="1.10.150.80">
    <property type="entry name" value="HRDC domain"/>
    <property type="match status" value="2"/>
</dbReference>
<dbReference type="PANTHER" id="PTHR47649:SF1">
    <property type="entry name" value="RIBONUCLEASE D"/>
    <property type="match status" value="1"/>
</dbReference>
<dbReference type="InterPro" id="IPR012337">
    <property type="entry name" value="RNaseH-like_sf"/>
</dbReference>
<dbReference type="Proteomes" id="UP000627715">
    <property type="component" value="Unassembled WGS sequence"/>
</dbReference>
<dbReference type="AlphaFoldDB" id="A0A916QLS6"/>
<dbReference type="PANTHER" id="PTHR47649">
    <property type="entry name" value="RIBONUCLEASE D"/>
    <property type="match status" value="1"/>
</dbReference>
<dbReference type="InterPro" id="IPR051086">
    <property type="entry name" value="RNase_D-like"/>
</dbReference>
<accession>A0A916QLS6</accession>
<protein>
    <recommendedName>
        <fullName evidence="6">Ribonuclease D</fullName>
        <shortName evidence="6">RNase D</shortName>
        <ecNumber evidence="6">3.1.13.5</ecNumber>
    </recommendedName>
</protein>
<evidence type="ECO:0000256" key="3">
    <source>
        <dbReference type="ARBA" id="ARBA00022722"/>
    </source>
</evidence>
<dbReference type="InterPro" id="IPR048579">
    <property type="entry name" value="RNAseD_HRDC_C"/>
</dbReference>
<dbReference type="InterPro" id="IPR036397">
    <property type="entry name" value="RNaseH_sf"/>
</dbReference>
<dbReference type="CDD" id="cd06142">
    <property type="entry name" value="RNaseD_exo"/>
    <property type="match status" value="1"/>
</dbReference>
<comment type="caution">
    <text evidence="8">The sequence shown here is derived from an EMBL/GenBank/DDBJ whole genome shotgun (WGS) entry which is preliminary data.</text>
</comment>
<dbReference type="Pfam" id="PF00570">
    <property type="entry name" value="HRDC"/>
    <property type="match status" value="1"/>
</dbReference>
<gene>
    <name evidence="6 8" type="primary">rnd</name>
    <name evidence="8" type="ORF">GCM10011403_29190</name>
</gene>
<dbReference type="GO" id="GO:0042780">
    <property type="term" value="P:tRNA 3'-end processing"/>
    <property type="evidence" value="ECO:0007669"/>
    <property type="project" value="UniProtKB-UniRule"/>
</dbReference>
<dbReference type="HAMAP" id="MF_01899">
    <property type="entry name" value="RNase_D"/>
    <property type="match status" value="1"/>
</dbReference>
<dbReference type="GO" id="GO:0033890">
    <property type="term" value="F:ribonuclease D activity"/>
    <property type="evidence" value="ECO:0007669"/>
    <property type="project" value="UniProtKB-UniRule"/>
</dbReference>
<dbReference type="SUPFAM" id="SSF53098">
    <property type="entry name" value="Ribonuclease H-like"/>
    <property type="match status" value="1"/>
</dbReference>
<dbReference type="PROSITE" id="PS50967">
    <property type="entry name" value="HRDC"/>
    <property type="match status" value="1"/>
</dbReference>
<keyword evidence="1 6" id="KW-0963">Cytoplasm</keyword>
<evidence type="ECO:0000313" key="8">
    <source>
        <dbReference type="EMBL" id="GFZ83785.1"/>
    </source>
</evidence>
<dbReference type="RefSeq" id="WP_068811123.1">
    <property type="nucleotide sequence ID" value="NZ_BMIY01000015.1"/>
</dbReference>
<keyword evidence="2 6" id="KW-0819">tRNA processing</keyword>
<comment type="function">
    <text evidence="6">Exonuclease involved in the 3' processing of various precursor tRNAs. Initiates hydrolysis at the 3'-terminus of an RNA molecule and releases 5'-mononucleotides.</text>
</comment>
<comment type="cofactor">
    <cofactor evidence="6">
        <name>a divalent metal cation</name>
        <dbReference type="ChEBI" id="CHEBI:60240"/>
    </cofactor>
</comment>
<dbReference type="GO" id="GO:0003676">
    <property type="term" value="F:nucleic acid binding"/>
    <property type="evidence" value="ECO:0007669"/>
    <property type="project" value="InterPro"/>
</dbReference>
<keyword evidence="4 6" id="KW-0378">Hydrolase</keyword>
<dbReference type="EMBL" id="BMIY01000015">
    <property type="protein sequence ID" value="GFZ83785.1"/>
    <property type="molecule type" value="Genomic_DNA"/>
</dbReference>
<dbReference type="Pfam" id="PF01612">
    <property type="entry name" value="DNA_pol_A_exo1"/>
    <property type="match status" value="1"/>
</dbReference>
<dbReference type="GO" id="GO:0005737">
    <property type="term" value="C:cytoplasm"/>
    <property type="evidence" value="ECO:0007669"/>
    <property type="project" value="UniProtKB-SubCell"/>
</dbReference>
<dbReference type="InterPro" id="IPR010997">
    <property type="entry name" value="HRDC-like_sf"/>
</dbReference>
<dbReference type="InterPro" id="IPR002121">
    <property type="entry name" value="HRDC_dom"/>
</dbReference>
<evidence type="ECO:0000313" key="9">
    <source>
        <dbReference type="Proteomes" id="UP000627715"/>
    </source>
</evidence>
<comment type="catalytic activity">
    <reaction evidence="6">
        <text>Exonucleolytic cleavage that removes extra residues from the 3'-terminus of tRNA to produce 5'-mononucleotides.</text>
        <dbReference type="EC" id="3.1.13.5"/>
    </reaction>
</comment>
<dbReference type="GO" id="GO:0008408">
    <property type="term" value="F:3'-5' exonuclease activity"/>
    <property type="evidence" value="ECO:0007669"/>
    <property type="project" value="InterPro"/>
</dbReference>
<evidence type="ECO:0000256" key="6">
    <source>
        <dbReference type="HAMAP-Rule" id="MF_01899"/>
    </source>
</evidence>
<comment type="similarity">
    <text evidence="6">Belongs to the RNase D family.</text>
</comment>
<keyword evidence="9" id="KW-1185">Reference proteome</keyword>
<evidence type="ECO:0000259" key="7">
    <source>
        <dbReference type="PROSITE" id="PS50967"/>
    </source>
</evidence>
<comment type="subcellular location">
    <subcellularLocation>
        <location evidence="6">Cytoplasm</location>
    </subcellularLocation>
</comment>
<proteinExistence type="inferred from homology"/>
<keyword evidence="3 6" id="KW-0540">Nuclease</keyword>
<evidence type="ECO:0000256" key="5">
    <source>
        <dbReference type="ARBA" id="ARBA00022839"/>
    </source>
</evidence>
<dbReference type="InterPro" id="IPR002562">
    <property type="entry name" value="3'-5'_exonuclease_dom"/>
</dbReference>
<dbReference type="SMART" id="SM00474">
    <property type="entry name" value="35EXOc"/>
    <property type="match status" value="1"/>
</dbReference>
<evidence type="ECO:0000256" key="2">
    <source>
        <dbReference type="ARBA" id="ARBA00022694"/>
    </source>
</evidence>
<dbReference type="NCBIfam" id="TIGR01388">
    <property type="entry name" value="rnd"/>
    <property type="match status" value="1"/>
</dbReference>
<dbReference type="InterPro" id="IPR006292">
    <property type="entry name" value="RNase_D"/>
</dbReference>
<organism evidence="8 9">
    <name type="scientific">Pseudohongiella nitratireducens</name>
    <dbReference type="NCBI Taxonomy" id="1768907"/>
    <lineage>
        <taxon>Bacteria</taxon>
        <taxon>Pseudomonadati</taxon>
        <taxon>Pseudomonadota</taxon>
        <taxon>Gammaproteobacteria</taxon>
        <taxon>Pseudomonadales</taxon>
        <taxon>Pseudohongiellaceae</taxon>
        <taxon>Pseudohongiella</taxon>
    </lineage>
</organism>
<keyword evidence="5 6" id="KW-0269">Exonuclease</keyword>
<dbReference type="GO" id="GO:0000166">
    <property type="term" value="F:nucleotide binding"/>
    <property type="evidence" value="ECO:0007669"/>
    <property type="project" value="InterPro"/>
</dbReference>
<evidence type="ECO:0000256" key="4">
    <source>
        <dbReference type="ARBA" id="ARBA00022801"/>
    </source>
</evidence>
<dbReference type="InterPro" id="IPR044876">
    <property type="entry name" value="HRDC_dom_sf"/>
</dbReference>
<feature type="domain" description="HRDC" evidence="7">
    <location>
        <begin position="230"/>
        <end position="310"/>
    </location>
</feature>
<dbReference type="SMART" id="SM00341">
    <property type="entry name" value="HRDC"/>
    <property type="match status" value="1"/>
</dbReference>
<dbReference type="OrthoDB" id="9800549at2"/>
<sequence length="406" mass="45994">MTDQVPQNLSDSSAIQPPDSQYIVDDAELAKACAYLQRASVLALDTEFVRTNTFYPKPGLIQIGDGQRIFLLDPLTLTQWQPFLDLLADQQITKVLHSGSEDLVLLQHTFGQLPEPMFDTQKAAAFLGYGANLSYLNIVKELIGVELEKGETRSDWCARPLSERQLHYAALDVHYLPSIYETLRQQLDEKGYLRWLQDECQQMLDIAWQNEDDALWPTLFINVGGAWRLNPQQLAILQQLVIWREITARQRNKPRNWIAKDAELILLVQRKPQDRQALAAIKDVSKSLQQRDGDAVLQILHQDAELSPQFNALATTLKATSGQPLPPALRPAVKRLQRAVSQVAEDAGIAAELLARKKVLIEFLQANMHCQSEERLVWPAGVDGWRRDLLKKPLFEALRDQPAEEA</sequence>
<dbReference type="SUPFAM" id="SSF47819">
    <property type="entry name" value="HRDC-like"/>
    <property type="match status" value="2"/>
</dbReference>
<evidence type="ECO:0000256" key="1">
    <source>
        <dbReference type="ARBA" id="ARBA00022490"/>
    </source>
</evidence>
<name>A0A916QLS6_9GAMM</name>
<dbReference type="Gene3D" id="3.30.420.10">
    <property type="entry name" value="Ribonuclease H-like superfamily/Ribonuclease H"/>
    <property type="match status" value="1"/>
</dbReference>
<reference evidence="8" key="2">
    <citation type="submission" date="2020-09" db="EMBL/GenBank/DDBJ databases">
        <authorList>
            <person name="Sun Q."/>
            <person name="Zhou Y."/>
        </authorList>
    </citation>
    <scope>NUCLEOTIDE SEQUENCE</scope>
    <source>
        <strain evidence="8">CGMCC 1.15425</strain>
    </source>
</reference>